<evidence type="ECO:0000313" key="4">
    <source>
        <dbReference type="EMBL" id="RAV21835.1"/>
    </source>
</evidence>
<sequence>MGEKSWLWRAVFGNWQDRLTKLFAGVLLLQYVSWIVEEDYVWLPETARLVTATLLFVFVVELFYGINRWIRLPIQLAGVIVATGLTSGYSPVSGSMRTLPKAGQLLVDNAGQLHPFIWFSLGAWLVYLLTMWCVKEKKRIYFVMLFSVLAMGIRDSFSLIILWDELALVICSGLCLLVIRHIVQLKSKSPTGWSHIADYPATFAVTIVLLLVLTMGFGALAPETGSVLTDPYTLYKNWQGEAVPVSGKGKVSSSTPLSAPGNATSGYSRNDESLGGGFDFDYTVVMTVESTNRSYWRGESRSLYNGSGWESSEEERQPGMTGIAAGNTLASDPLMQNVKSKTIEVRQTVTIEKDEQFPVLFGAFAVSKVESINGGTGGFERLQWSPTQASLKWPEATRTSRIPYPNTYTLVSEVPYIDEAGLRTAQLEQSDRRAVEQYLQLPPSLPPRVRQLAQEITQGAANPYDKAKKIEQYLQMNYKYNNKPPDTGKSKDFVDRFLFEVKEGYCDYYSTAMAVLGRSVGLPTRWVKGYAPGDTVLQDLALDGALPQGVIDPNGAAVYTVRNSNAHSWVEVYFAGWGWIPFEPTSGFAMPVLQPAEEPAAVPETEPVIETPVAPVEENSDWGKPASVAVTAGSVVIAAAVVLLAWLYRRPILRLLERIGWIEKLGLGRKREPATLNQQVIVAFGKLLRRSKRKGYGAYEHETARETMRRWSRKDAWLAKDLEALLAIFEKAKYSNNPITPEEWSKASAITNKLRKEL</sequence>
<feature type="transmembrane region" description="Helical" evidence="2">
    <location>
        <begin position="628"/>
        <end position="648"/>
    </location>
</feature>
<dbReference type="RefSeq" id="WP_113030145.1">
    <property type="nucleotide sequence ID" value="NZ_QMFB01000003.1"/>
</dbReference>
<dbReference type="Proteomes" id="UP000250369">
    <property type="component" value="Unassembled WGS sequence"/>
</dbReference>
<dbReference type="GO" id="GO:0006508">
    <property type="term" value="P:proteolysis"/>
    <property type="evidence" value="ECO:0007669"/>
    <property type="project" value="UniProtKB-KW"/>
</dbReference>
<feature type="transmembrane region" description="Helical" evidence="2">
    <location>
        <begin position="166"/>
        <end position="183"/>
    </location>
</feature>
<dbReference type="GO" id="GO:0003676">
    <property type="term" value="F:nucleic acid binding"/>
    <property type="evidence" value="ECO:0007669"/>
    <property type="project" value="InterPro"/>
</dbReference>
<keyword evidence="2" id="KW-0472">Membrane</keyword>
<protein>
    <submittedName>
        <fullName evidence="4">Cysteine protease</fullName>
    </submittedName>
</protein>
<dbReference type="OrthoDB" id="9804872at2"/>
<organism evidence="4 5">
    <name type="scientific">Paenibacillus contaminans</name>
    <dbReference type="NCBI Taxonomy" id="450362"/>
    <lineage>
        <taxon>Bacteria</taxon>
        <taxon>Bacillati</taxon>
        <taxon>Bacillota</taxon>
        <taxon>Bacilli</taxon>
        <taxon>Bacillales</taxon>
        <taxon>Paenibacillaceae</taxon>
        <taxon>Paenibacillus</taxon>
    </lineage>
</organism>
<dbReference type="SMART" id="SM00460">
    <property type="entry name" value="TGc"/>
    <property type="match status" value="1"/>
</dbReference>
<feature type="transmembrane region" description="Helical" evidence="2">
    <location>
        <begin position="141"/>
        <end position="160"/>
    </location>
</feature>
<keyword evidence="5" id="KW-1185">Reference proteome</keyword>
<feature type="compositionally biased region" description="Polar residues" evidence="1">
    <location>
        <begin position="255"/>
        <end position="268"/>
    </location>
</feature>
<keyword evidence="4" id="KW-0378">Hydrolase</keyword>
<keyword evidence="2" id="KW-0812">Transmembrane</keyword>
<dbReference type="InterPro" id="IPR052901">
    <property type="entry name" value="Bact_TGase-like"/>
</dbReference>
<dbReference type="SUPFAM" id="SSF54001">
    <property type="entry name" value="Cysteine proteinases"/>
    <property type="match status" value="1"/>
</dbReference>
<gene>
    <name evidence="4" type="ORF">DQG23_07190</name>
</gene>
<keyword evidence="2" id="KW-1133">Transmembrane helix</keyword>
<keyword evidence="4" id="KW-0645">Protease</keyword>
<feature type="transmembrane region" description="Helical" evidence="2">
    <location>
        <begin position="20"/>
        <end position="36"/>
    </location>
</feature>
<evidence type="ECO:0000313" key="5">
    <source>
        <dbReference type="Proteomes" id="UP000250369"/>
    </source>
</evidence>
<evidence type="ECO:0000256" key="2">
    <source>
        <dbReference type="SAM" id="Phobius"/>
    </source>
</evidence>
<proteinExistence type="predicted"/>
<feature type="compositionally biased region" description="Low complexity" evidence="1">
    <location>
        <begin position="245"/>
        <end position="254"/>
    </location>
</feature>
<dbReference type="Pfam" id="PF13559">
    <property type="entry name" value="DUF4129"/>
    <property type="match status" value="1"/>
</dbReference>
<dbReference type="PANTHER" id="PTHR42736">
    <property type="entry name" value="PROTEIN-GLUTAMINE GAMMA-GLUTAMYLTRANSFERASE"/>
    <property type="match status" value="1"/>
</dbReference>
<dbReference type="InterPro" id="IPR002931">
    <property type="entry name" value="Transglutaminase-like"/>
</dbReference>
<dbReference type="InterPro" id="IPR038765">
    <property type="entry name" value="Papain-like_cys_pep_sf"/>
</dbReference>
<feature type="transmembrane region" description="Helical" evidence="2">
    <location>
        <begin position="116"/>
        <end position="134"/>
    </location>
</feature>
<feature type="region of interest" description="Disordered" evidence="1">
    <location>
        <begin position="245"/>
        <end position="270"/>
    </location>
</feature>
<accession>A0A329MPM5</accession>
<dbReference type="AlphaFoldDB" id="A0A329MPM5"/>
<name>A0A329MPM5_9BACL</name>
<feature type="transmembrane region" description="Helical" evidence="2">
    <location>
        <begin position="48"/>
        <end position="64"/>
    </location>
</feature>
<dbReference type="PANTHER" id="PTHR42736:SF1">
    <property type="entry name" value="PROTEIN-GLUTAMINE GAMMA-GLUTAMYLTRANSFERASE"/>
    <property type="match status" value="1"/>
</dbReference>
<dbReference type="PROSITE" id="PS50174">
    <property type="entry name" value="G_PATCH"/>
    <property type="match status" value="1"/>
</dbReference>
<dbReference type="Gene3D" id="3.10.620.30">
    <property type="match status" value="1"/>
</dbReference>
<feature type="transmembrane region" description="Helical" evidence="2">
    <location>
        <begin position="203"/>
        <end position="221"/>
    </location>
</feature>
<dbReference type="EMBL" id="QMFB01000003">
    <property type="protein sequence ID" value="RAV21835.1"/>
    <property type="molecule type" value="Genomic_DNA"/>
</dbReference>
<dbReference type="InterPro" id="IPR000467">
    <property type="entry name" value="G_patch_dom"/>
</dbReference>
<evidence type="ECO:0000259" key="3">
    <source>
        <dbReference type="PROSITE" id="PS50174"/>
    </source>
</evidence>
<comment type="caution">
    <text evidence="4">The sequence shown here is derived from an EMBL/GenBank/DDBJ whole genome shotgun (WGS) entry which is preliminary data.</text>
</comment>
<feature type="domain" description="G-patch" evidence="3">
    <location>
        <begin position="654"/>
        <end position="701"/>
    </location>
</feature>
<dbReference type="Pfam" id="PF01841">
    <property type="entry name" value="Transglut_core"/>
    <property type="match status" value="1"/>
</dbReference>
<evidence type="ECO:0000256" key="1">
    <source>
        <dbReference type="SAM" id="MobiDB-lite"/>
    </source>
</evidence>
<reference evidence="4 5" key="1">
    <citation type="journal article" date="2009" name="Int. J. Syst. Evol. Microbiol.">
        <title>Paenibacillus contaminans sp. nov., isolated from a contaminated laboratory plate.</title>
        <authorList>
            <person name="Chou J.H."/>
            <person name="Lee J.H."/>
            <person name="Lin M.C."/>
            <person name="Chang P.S."/>
            <person name="Arun A.B."/>
            <person name="Young C.C."/>
            <person name="Chen W.M."/>
        </authorList>
    </citation>
    <scope>NUCLEOTIDE SEQUENCE [LARGE SCALE GENOMIC DNA]</scope>
    <source>
        <strain evidence="4 5">CKOBP-6</strain>
    </source>
</reference>
<dbReference type="GO" id="GO:0008233">
    <property type="term" value="F:peptidase activity"/>
    <property type="evidence" value="ECO:0007669"/>
    <property type="project" value="UniProtKB-KW"/>
</dbReference>
<dbReference type="InterPro" id="IPR025403">
    <property type="entry name" value="TgpA-like_C"/>
</dbReference>
<feature type="transmembrane region" description="Helical" evidence="2">
    <location>
        <begin position="76"/>
        <end position="96"/>
    </location>
</feature>